<dbReference type="GO" id="GO:0000976">
    <property type="term" value="F:transcription cis-regulatory region binding"/>
    <property type="evidence" value="ECO:0007669"/>
    <property type="project" value="TreeGrafter"/>
</dbReference>
<evidence type="ECO:0000256" key="4">
    <source>
        <dbReference type="ARBA" id="ARBA00023163"/>
    </source>
</evidence>
<organism evidence="6 7">
    <name type="scientific">Sulfobacillus benefaciens</name>
    <dbReference type="NCBI Taxonomy" id="453960"/>
    <lineage>
        <taxon>Bacteria</taxon>
        <taxon>Bacillati</taxon>
        <taxon>Bacillota</taxon>
        <taxon>Clostridia</taxon>
        <taxon>Eubacteriales</taxon>
        <taxon>Clostridiales Family XVII. Incertae Sedis</taxon>
        <taxon>Sulfobacillus</taxon>
    </lineage>
</organism>
<comment type="similarity">
    <text evidence="1">Belongs to the LysR transcriptional regulatory family.</text>
</comment>
<feature type="domain" description="HTH lysR-type" evidence="5">
    <location>
        <begin position="1"/>
        <end position="57"/>
    </location>
</feature>
<evidence type="ECO:0000256" key="1">
    <source>
        <dbReference type="ARBA" id="ARBA00009437"/>
    </source>
</evidence>
<dbReference type="Gene3D" id="3.40.190.290">
    <property type="match status" value="1"/>
</dbReference>
<dbReference type="AlphaFoldDB" id="A0A2T2X891"/>
<dbReference type="PROSITE" id="PS50931">
    <property type="entry name" value="HTH_LYSR"/>
    <property type="match status" value="1"/>
</dbReference>
<evidence type="ECO:0000313" key="6">
    <source>
        <dbReference type="EMBL" id="PSR30699.1"/>
    </source>
</evidence>
<sequence>MDNRLLVFLATAREGHITGAARLLNLSVSAASHQIAQLELEFGTPLFVRGNRGMHLTPAGQVLLTYANQIEALWQTAYREVRQKAEGEQWVHVAASHTVTEFFLPDPLGQFRRTHPAVHIHLTMSNSQDVISHVETGQVDFGIAEGSRVGHRNLQVTNLWQDQLGLIVARTHPWAQRTEITVKDLQSVDLILREEGSGTRAILDKALSRHGLHVTDLRIMAELSSIRAILDLVHHNIGLSVMSWMTARKTPDVSFVRIAGIELTRQIHLIRRPQPQERSAMEDLIKELVRASHEFNSHSPNTLDPLTD</sequence>
<dbReference type="InterPro" id="IPR005119">
    <property type="entry name" value="LysR_subst-bd"/>
</dbReference>
<keyword evidence="3" id="KW-0238">DNA-binding</keyword>
<dbReference type="Pfam" id="PF03466">
    <property type="entry name" value="LysR_substrate"/>
    <property type="match status" value="1"/>
</dbReference>
<dbReference type="InterPro" id="IPR036390">
    <property type="entry name" value="WH_DNA-bd_sf"/>
</dbReference>
<proteinExistence type="inferred from homology"/>
<name>A0A2T2X891_9FIRM</name>
<dbReference type="GO" id="GO:0003700">
    <property type="term" value="F:DNA-binding transcription factor activity"/>
    <property type="evidence" value="ECO:0007669"/>
    <property type="project" value="InterPro"/>
</dbReference>
<dbReference type="InterPro" id="IPR000847">
    <property type="entry name" value="LysR_HTH_N"/>
</dbReference>
<accession>A0A2T2X891</accession>
<evidence type="ECO:0000256" key="2">
    <source>
        <dbReference type="ARBA" id="ARBA00023015"/>
    </source>
</evidence>
<keyword evidence="2" id="KW-0805">Transcription regulation</keyword>
<evidence type="ECO:0000313" key="7">
    <source>
        <dbReference type="Proteomes" id="UP000242699"/>
    </source>
</evidence>
<comment type="caution">
    <text evidence="6">The sequence shown here is derived from an EMBL/GenBank/DDBJ whole genome shotgun (WGS) entry which is preliminary data.</text>
</comment>
<keyword evidence="4" id="KW-0804">Transcription</keyword>
<reference evidence="6 7" key="1">
    <citation type="journal article" date="2014" name="BMC Genomics">
        <title>Comparison of environmental and isolate Sulfobacillus genomes reveals diverse carbon, sulfur, nitrogen, and hydrogen metabolisms.</title>
        <authorList>
            <person name="Justice N.B."/>
            <person name="Norman A."/>
            <person name="Brown C.T."/>
            <person name="Singh A."/>
            <person name="Thomas B.C."/>
            <person name="Banfield J.F."/>
        </authorList>
    </citation>
    <scope>NUCLEOTIDE SEQUENCE [LARGE SCALE GENOMIC DNA]</scope>
    <source>
        <strain evidence="6">AMDSBA1</strain>
    </source>
</reference>
<gene>
    <name evidence="6" type="ORF">C7B43_05255</name>
</gene>
<dbReference type="InterPro" id="IPR036388">
    <property type="entry name" value="WH-like_DNA-bd_sf"/>
</dbReference>
<dbReference type="SUPFAM" id="SSF53850">
    <property type="entry name" value="Periplasmic binding protein-like II"/>
    <property type="match status" value="1"/>
</dbReference>
<dbReference type="Pfam" id="PF00126">
    <property type="entry name" value="HTH_1"/>
    <property type="match status" value="1"/>
</dbReference>
<evidence type="ECO:0000259" key="5">
    <source>
        <dbReference type="PROSITE" id="PS50931"/>
    </source>
</evidence>
<evidence type="ECO:0000256" key="3">
    <source>
        <dbReference type="ARBA" id="ARBA00023125"/>
    </source>
</evidence>
<dbReference type="Gene3D" id="1.10.10.10">
    <property type="entry name" value="Winged helix-like DNA-binding domain superfamily/Winged helix DNA-binding domain"/>
    <property type="match status" value="1"/>
</dbReference>
<dbReference type="PANTHER" id="PTHR30126">
    <property type="entry name" value="HTH-TYPE TRANSCRIPTIONAL REGULATOR"/>
    <property type="match status" value="1"/>
</dbReference>
<dbReference type="PANTHER" id="PTHR30126:SF39">
    <property type="entry name" value="HTH-TYPE TRANSCRIPTIONAL REGULATOR CYSL"/>
    <property type="match status" value="1"/>
</dbReference>
<dbReference type="Proteomes" id="UP000242699">
    <property type="component" value="Unassembled WGS sequence"/>
</dbReference>
<protein>
    <submittedName>
        <fullName evidence="6">LysR family transcriptional regulator</fullName>
    </submittedName>
</protein>
<dbReference type="EMBL" id="PXYT01000008">
    <property type="protein sequence ID" value="PSR30699.1"/>
    <property type="molecule type" value="Genomic_DNA"/>
</dbReference>
<dbReference type="SUPFAM" id="SSF46785">
    <property type="entry name" value="Winged helix' DNA-binding domain"/>
    <property type="match status" value="1"/>
</dbReference>